<dbReference type="InterPro" id="IPR010736">
    <property type="entry name" value="SHIPPO-rpt"/>
</dbReference>
<dbReference type="OMA" id="NEAPTCA"/>
<reference evidence="3" key="1">
    <citation type="submission" date="2019-01" db="EMBL/GenBank/DDBJ databases">
        <title>Draft genome sequences of three monokaryotic isolates of the white-rot basidiomycete fungus Dichomitus squalens.</title>
        <authorList>
            <consortium name="DOE Joint Genome Institute"/>
            <person name="Lopez S.C."/>
            <person name="Andreopoulos B."/>
            <person name="Pangilinan J."/>
            <person name="Lipzen A."/>
            <person name="Riley R."/>
            <person name="Ahrendt S."/>
            <person name="Ng V."/>
            <person name="Barry K."/>
            <person name="Daum C."/>
            <person name="Grigoriev I.V."/>
            <person name="Hilden K.S."/>
            <person name="Makela M.R."/>
            <person name="de Vries R.P."/>
        </authorList>
    </citation>
    <scope>NUCLEOTIDE SEQUENCE [LARGE SCALE GENOMIC DNA]</scope>
    <source>
        <strain evidence="3">OM18370.1</strain>
    </source>
</reference>
<feature type="compositionally biased region" description="Low complexity" evidence="2">
    <location>
        <begin position="691"/>
        <end position="706"/>
    </location>
</feature>
<dbReference type="AlphaFoldDB" id="A0A4Q9N4E0"/>
<feature type="compositionally biased region" description="Polar residues" evidence="2">
    <location>
        <begin position="675"/>
        <end position="690"/>
    </location>
</feature>
<organism evidence="3">
    <name type="scientific">Dichomitus squalens</name>
    <dbReference type="NCBI Taxonomy" id="114155"/>
    <lineage>
        <taxon>Eukaryota</taxon>
        <taxon>Fungi</taxon>
        <taxon>Dikarya</taxon>
        <taxon>Basidiomycota</taxon>
        <taxon>Agaricomycotina</taxon>
        <taxon>Agaricomycetes</taxon>
        <taxon>Polyporales</taxon>
        <taxon>Polyporaceae</taxon>
        <taxon>Dichomitus</taxon>
    </lineage>
</organism>
<dbReference type="InterPro" id="IPR018543">
    <property type="entry name" value="Adhesion_FadA"/>
</dbReference>
<protein>
    <recommendedName>
        <fullName evidence="4">Hyaluronan-mediated motility receptor C-terminal domain-containing protein</fullName>
    </recommendedName>
</protein>
<dbReference type="Proteomes" id="UP000292957">
    <property type="component" value="Unassembled WGS sequence"/>
</dbReference>
<feature type="region of interest" description="Disordered" evidence="2">
    <location>
        <begin position="167"/>
        <end position="196"/>
    </location>
</feature>
<name>A0A4Q9N4E0_9APHY</name>
<accession>A0A4Q9N4E0</accession>
<gene>
    <name evidence="3" type="ORF">BD311DRAFT_683922</name>
</gene>
<feature type="compositionally biased region" description="Low complexity" evidence="2">
    <location>
        <begin position="67"/>
        <end position="79"/>
    </location>
</feature>
<feature type="coiled-coil region" evidence="1">
    <location>
        <begin position="434"/>
        <end position="583"/>
    </location>
</feature>
<dbReference type="Pfam" id="PF09403">
    <property type="entry name" value="FadA"/>
    <property type="match status" value="1"/>
</dbReference>
<dbReference type="Pfam" id="PF07004">
    <property type="entry name" value="SHIPPO-rpt"/>
    <property type="match status" value="2"/>
</dbReference>
<proteinExistence type="predicted"/>
<evidence type="ECO:0000256" key="1">
    <source>
        <dbReference type="SAM" id="Coils"/>
    </source>
</evidence>
<dbReference type="OrthoDB" id="419631at2759"/>
<feature type="compositionally biased region" description="Basic and acidic residues" evidence="2">
    <location>
        <begin position="30"/>
        <end position="51"/>
    </location>
</feature>
<dbReference type="EMBL" id="ML143390">
    <property type="protein sequence ID" value="TBU33676.1"/>
    <property type="molecule type" value="Genomic_DNA"/>
</dbReference>
<evidence type="ECO:0000256" key="2">
    <source>
        <dbReference type="SAM" id="MobiDB-lite"/>
    </source>
</evidence>
<feature type="coiled-coil region" evidence="1">
    <location>
        <begin position="306"/>
        <end position="361"/>
    </location>
</feature>
<evidence type="ECO:0000313" key="3">
    <source>
        <dbReference type="EMBL" id="TBU33676.1"/>
    </source>
</evidence>
<feature type="region of interest" description="Disordered" evidence="2">
    <location>
        <begin position="670"/>
        <end position="721"/>
    </location>
</feature>
<feature type="region of interest" description="Disordered" evidence="2">
    <location>
        <begin position="1"/>
        <end position="80"/>
    </location>
</feature>
<evidence type="ECO:0008006" key="4">
    <source>
        <dbReference type="Google" id="ProtNLM"/>
    </source>
</evidence>
<keyword evidence="1" id="KW-0175">Coiled coil</keyword>
<feature type="compositionally biased region" description="Basic and acidic residues" evidence="2">
    <location>
        <begin position="179"/>
        <end position="196"/>
    </location>
</feature>
<feature type="region of interest" description="Disordered" evidence="2">
    <location>
        <begin position="116"/>
        <end position="137"/>
    </location>
</feature>
<sequence length="721" mass="81262">MFSRGSRFPPAKGSDVPGPGAYNPQDPEYDTYKRGAFLEKTNRFNKDKPDDIPGPGAYETDMANAQNRPPTRTANPTTTDRLAVLQRKLEDLERVHQEEKKSHYLEQERLKLELSRAQRTAAEQTERADKLKKQNDTLDARVQELKKANANDTTELRDLRVKLRASEHERTQLAAKQGDAAEARKAEAKRKDELKERERKIAELEKALTTEKKKREAIEARLAEAKAKADERVQEARAAAEDTTRQLREAQKEAQTARDALLQVESHAEDAEEELVAQLEQHRYALSRVAQEYGKLASTTIALSTHRRAKQEVVLLELRNNKLERKLANSDGQVIELANLIRQVKEENSFLTSQLQETHDELTTYRRALRDAYSMATVVSNGLCELEDSAWAVAEDRYVSTLSALDAARGDFELWSSLDRERTNALLFHASVLNQESDATRAELDQRAKQLAEAEAIRAQLAESLQQTQAEHADAQRMLADSAASLAESNARVESYKKQLETIKAEAQADVARAEQGLQQEKQASQRLAASLHQAKQAEQFLRSEVEQLSSDLAEAERYQEAYNNMLAEVDQLVVKNALAEEEAQRLSKFNAEIIGHNNPAQRIMYVDRIRRELHEMKHKLLLSTRDRDAAYADNDDLRAELELYKSVAVPQEVKPRTYITRVTRPVAATLEPDTASSMSTSRGSDQTQRSSATRSSTSASRLPSLPELPASGDMTLDEIM</sequence>
<feature type="compositionally biased region" description="Basic and acidic residues" evidence="2">
    <location>
        <begin position="124"/>
        <end position="137"/>
    </location>
</feature>